<accession>A0ABP5U2L8</accession>
<evidence type="ECO:0000256" key="1">
    <source>
        <dbReference type="SAM" id="MobiDB-lite"/>
    </source>
</evidence>
<evidence type="ECO:0000313" key="3">
    <source>
        <dbReference type="Proteomes" id="UP001501444"/>
    </source>
</evidence>
<feature type="compositionally biased region" description="Low complexity" evidence="1">
    <location>
        <begin position="33"/>
        <end position="42"/>
    </location>
</feature>
<evidence type="ECO:0000313" key="2">
    <source>
        <dbReference type="EMBL" id="GAA2367208.1"/>
    </source>
</evidence>
<proteinExistence type="predicted"/>
<comment type="caution">
    <text evidence="2">The sequence shown here is derived from an EMBL/GenBank/DDBJ whole genome shotgun (WGS) entry which is preliminary data.</text>
</comment>
<organism evidence="2 3">
    <name type="scientific">Dactylosporangium salmoneum</name>
    <dbReference type="NCBI Taxonomy" id="53361"/>
    <lineage>
        <taxon>Bacteria</taxon>
        <taxon>Bacillati</taxon>
        <taxon>Actinomycetota</taxon>
        <taxon>Actinomycetes</taxon>
        <taxon>Micromonosporales</taxon>
        <taxon>Micromonosporaceae</taxon>
        <taxon>Dactylosporangium</taxon>
    </lineage>
</organism>
<gene>
    <name evidence="2" type="ORF">GCM10010170_066410</name>
</gene>
<feature type="region of interest" description="Disordered" evidence="1">
    <location>
        <begin position="1"/>
        <end position="43"/>
    </location>
</feature>
<dbReference type="EMBL" id="BAAARV010000066">
    <property type="protein sequence ID" value="GAA2367208.1"/>
    <property type="molecule type" value="Genomic_DNA"/>
</dbReference>
<reference evidence="3" key="1">
    <citation type="journal article" date="2019" name="Int. J. Syst. Evol. Microbiol.">
        <title>The Global Catalogue of Microorganisms (GCM) 10K type strain sequencing project: providing services to taxonomists for standard genome sequencing and annotation.</title>
        <authorList>
            <consortium name="The Broad Institute Genomics Platform"/>
            <consortium name="The Broad Institute Genome Sequencing Center for Infectious Disease"/>
            <person name="Wu L."/>
            <person name="Ma J."/>
        </authorList>
    </citation>
    <scope>NUCLEOTIDE SEQUENCE [LARGE SCALE GENOMIC DNA]</scope>
    <source>
        <strain evidence="3">JCM 3272</strain>
    </source>
</reference>
<dbReference type="Proteomes" id="UP001501444">
    <property type="component" value="Unassembled WGS sequence"/>
</dbReference>
<name>A0ABP5U2L8_9ACTN</name>
<dbReference type="RefSeq" id="WP_344616524.1">
    <property type="nucleotide sequence ID" value="NZ_BAAARV010000066.1"/>
</dbReference>
<feature type="compositionally biased region" description="Acidic residues" evidence="1">
    <location>
        <begin position="1"/>
        <end position="32"/>
    </location>
</feature>
<keyword evidence="3" id="KW-1185">Reference proteome</keyword>
<sequence length="89" mass="9411">MGVGDADEGGDGDEAGDVDGDEDGEGAADDEAAMGIAGGEEALMPYQMMEAPTRTRHANESSIHPRRVMAVLDHDFAAWWAPRNLIDVP</sequence>
<protein>
    <submittedName>
        <fullName evidence="2">Uncharacterized protein</fullName>
    </submittedName>
</protein>